<dbReference type="InterPro" id="IPR020084">
    <property type="entry name" value="NUDIX_hydrolase_CS"/>
</dbReference>
<accession>A0A0G0ZJ02</accession>
<dbReference type="EMBL" id="LCDF01000006">
    <property type="protein sequence ID" value="KKS48654.1"/>
    <property type="molecule type" value="Genomic_DNA"/>
</dbReference>
<dbReference type="PANTHER" id="PTHR21340">
    <property type="entry name" value="DIADENOSINE 5,5-P1,P4-TETRAPHOSPHATE PYROPHOSPHOHYDROLASE MUTT"/>
    <property type="match status" value="1"/>
</dbReference>
<dbReference type="GO" id="GO:0006754">
    <property type="term" value="P:ATP biosynthetic process"/>
    <property type="evidence" value="ECO:0007669"/>
    <property type="project" value="TreeGrafter"/>
</dbReference>
<dbReference type="Gene3D" id="3.90.79.10">
    <property type="entry name" value="Nucleoside Triphosphate Pyrophosphohydrolase"/>
    <property type="match status" value="1"/>
</dbReference>
<dbReference type="Pfam" id="PF00293">
    <property type="entry name" value="NUDIX"/>
    <property type="match status" value="1"/>
</dbReference>
<dbReference type="PROSITE" id="PS51462">
    <property type="entry name" value="NUDIX"/>
    <property type="match status" value="1"/>
</dbReference>
<dbReference type="InterPro" id="IPR051325">
    <property type="entry name" value="Nudix_hydrolase_domain"/>
</dbReference>
<reference evidence="3 4" key="1">
    <citation type="journal article" date="2015" name="Nature">
        <title>rRNA introns, odd ribosomes, and small enigmatic genomes across a large radiation of phyla.</title>
        <authorList>
            <person name="Brown C.T."/>
            <person name="Hug L.A."/>
            <person name="Thomas B.C."/>
            <person name="Sharon I."/>
            <person name="Castelle C.J."/>
            <person name="Singh A."/>
            <person name="Wilkins M.J."/>
            <person name="Williams K.H."/>
            <person name="Banfield J.F."/>
        </authorList>
    </citation>
    <scope>NUCLEOTIDE SEQUENCE [LARGE SCALE GENOMIC DNA]</scope>
</reference>
<dbReference type="SUPFAM" id="SSF55811">
    <property type="entry name" value="Nudix"/>
    <property type="match status" value="1"/>
</dbReference>
<organism evidence="3 4">
    <name type="scientific">Candidatus Giovannonibacteria bacterium GW2011_GWF2_42_19</name>
    <dbReference type="NCBI Taxonomy" id="1618659"/>
    <lineage>
        <taxon>Bacteria</taxon>
        <taxon>Candidatus Giovannoniibacteriota</taxon>
    </lineage>
</organism>
<dbReference type="Proteomes" id="UP000034036">
    <property type="component" value="Unassembled WGS sequence"/>
</dbReference>
<gene>
    <name evidence="3" type="ORF">UV11_C0006G0059</name>
</gene>
<dbReference type="AlphaFoldDB" id="A0A0G0ZJ02"/>
<evidence type="ECO:0000259" key="2">
    <source>
        <dbReference type="PROSITE" id="PS51462"/>
    </source>
</evidence>
<evidence type="ECO:0000313" key="3">
    <source>
        <dbReference type="EMBL" id="KKS48654.1"/>
    </source>
</evidence>
<dbReference type="InterPro" id="IPR015797">
    <property type="entry name" value="NUDIX_hydrolase-like_dom_sf"/>
</dbReference>
<sequence>MEILLKLKKKLFNNMPASRSAGMILFKNTSEVRKYLILRASRNVHEERLEFWDISKGELDKGESGFEAARREVEEETGIKNFNLISDFKFTAQYFTKRDGKTIPKFVAVFLAEVSADHEVKLSSEHDAFAWATLEEALKKLSTMKKALHAADEFLSGH</sequence>
<evidence type="ECO:0000313" key="4">
    <source>
        <dbReference type="Proteomes" id="UP000034036"/>
    </source>
</evidence>
<dbReference type="PANTHER" id="PTHR21340:SF0">
    <property type="entry name" value="BIS(5'-NUCLEOSYL)-TETRAPHOSPHATASE [ASYMMETRICAL]"/>
    <property type="match status" value="1"/>
</dbReference>
<dbReference type="GO" id="GO:0004081">
    <property type="term" value="F:bis(5'-nucleosyl)-tetraphosphatase (asymmetrical) activity"/>
    <property type="evidence" value="ECO:0007669"/>
    <property type="project" value="TreeGrafter"/>
</dbReference>
<name>A0A0G0ZJ02_9BACT</name>
<comment type="caution">
    <text evidence="3">The sequence shown here is derived from an EMBL/GenBank/DDBJ whole genome shotgun (WGS) entry which is preliminary data.</text>
</comment>
<dbReference type="PROSITE" id="PS00893">
    <property type="entry name" value="NUDIX_BOX"/>
    <property type="match status" value="1"/>
</dbReference>
<evidence type="ECO:0000256" key="1">
    <source>
        <dbReference type="ARBA" id="ARBA00022801"/>
    </source>
</evidence>
<dbReference type="GO" id="GO:0006167">
    <property type="term" value="P:AMP biosynthetic process"/>
    <property type="evidence" value="ECO:0007669"/>
    <property type="project" value="TreeGrafter"/>
</dbReference>
<dbReference type="STRING" id="1618659.UV11_C0006G0059"/>
<keyword evidence="1 3" id="KW-0378">Hydrolase</keyword>
<protein>
    <submittedName>
        <fullName evidence="3">NUDIX hydrolase</fullName>
    </submittedName>
</protein>
<feature type="domain" description="Nudix hydrolase" evidence="2">
    <location>
        <begin position="16"/>
        <end position="155"/>
    </location>
</feature>
<proteinExistence type="predicted"/>
<dbReference type="InterPro" id="IPR000086">
    <property type="entry name" value="NUDIX_hydrolase_dom"/>
</dbReference>